<protein>
    <submittedName>
        <fullName evidence="1">Cloacin immunity protein</fullName>
    </submittedName>
</protein>
<dbReference type="InterPro" id="IPR036528">
    <property type="entry name" value="Cloacn_immnty_sf"/>
</dbReference>
<sequence>MGLKVRLDWYDKETEIADGKEYSADLGDDGSIIAALGLMAESEIYDGGFDVLVAWIPEIQPLFNHQIDISAFDYQIAFRYRKEW</sequence>
<organism evidence="1 2">
    <name type="scientific">Pseudomonas mandelii</name>
    <dbReference type="NCBI Taxonomy" id="75612"/>
    <lineage>
        <taxon>Bacteria</taxon>
        <taxon>Pseudomonadati</taxon>
        <taxon>Pseudomonadota</taxon>
        <taxon>Gammaproteobacteria</taxon>
        <taxon>Pseudomonadales</taxon>
        <taxon>Pseudomonadaceae</taxon>
        <taxon>Pseudomonas</taxon>
    </lineage>
</organism>
<evidence type="ECO:0000313" key="1">
    <source>
        <dbReference type="EMBL" id="SDU07255.1"/>
    </source>
</evidence>
<keyword evidence="2" id="KW-1185">Reference proteome</keyword>
<accession>A0ABY0VBZ6</accession>
<dbReference type="InterPro" id="IPR003063">
    <property type="entry name" value="Cloacn_immnty_fam"/>
</dbReference>
<dbReference type="Proteomes" id="UP000182476">
    <property type="component" value="Chromosome I"/>
</dbReference>
<evidence type="ECO:0000313" key="2">
    <source>
        <dbReference type="Proteomes" id="UP000182476"/>
    </source>
</evidence>
<reference evidence="1 2" key="1">
    <citation type="submission" date="2016-10" db="EMBL/GenBank/DDBJ databases">
        <authorList>
            <person name="Varghese N."/>
            <person name="Submissions S."/>
        </authorList>
    </citation>
    <scope>NUCLEOTIDE SEQUENCE [LARGE SCALE GENOMIC DNA]</scope>
    <source>
        <strain evidence="1 2">LMG 21607</strain>
    </source>
</reference>
<dbReference type="SUPFAM" id="SSF54552">
    <property type="entry name" value="Colicin E3 immunity protein"/>
    <property type="match status" value="1"/>
</dbReference>
<dbReference type="GeneID" id="46427826"/>
<name>A0ABY0VBZ6_9PSED</name>
<dbReference type="PRINTS" id="PR01296">
    <property type="entry name" value="CLOACNIMMNTY"/>
</dbReference>
<gene>
    <name evidence="1" type="ORF">SAMN04489801_0679</name>
</gene>
<dbReference type="Gene3D" id="3.10.50.20">
    <property type="entry name" value="Cloacin immunity protein"/>
    <property type="match status" value="1"/>
</dbReference>
<dbReference type="EMBL" id="LT629796">
    <property type="protein sequence ID" value="SDU07255.1"/>
    <property type="molecule type" value="Genomic_DNA"/>
</dbReference>
<dbReference type="RefSeq" id="WP_083374882.1">
    <property type="nucleotide sequence ID" value="NZ_LT629796.1"/>
</dbReference>
<dbReference type="Pfam" id="PF03513">
    <property type="entry name" value="Cloacin_immun"/>
    <property type="match status" value="1"/>
</dbReference>
<proteinExistence type="predicted"/>